<dbReference type="OrthoDB" id="419058at2"/>
<gene>
    <name evidence="3" type="ORF">JD79_04074</name>
</gene>
<dbReference type="SUPFAM" id="SSF52540">
    <property type="entry name" value="P-loop containing nucleoside triphosphate hydrolases"/>
    <property type="match status" value="1"/>
</dbReference>
<keyword evidence="1" id="KW-0812">Transmembrane</keyword>
<dbReference type="PROSITE" id="PS50837">
    <property type="entry name" value="NACHT"/>
    <property type="match status" value="1"/>
</dbReference>
<feature type="transmembrane region" description="Helical" evidence="1">
    <location>
        <begin position="480"/>
        <end position="502"/>
    </location>
</feature>
<evidence type="ECO:0000259" key="2">
    <source>
        <dbReference type="PROSITE" id="PS50837"/>
    </source>
</evidence>
<dbReference type="InterPro" id="IPR027417">
    <property type="entry name" value="P-loop_NTPase"/>
</dbReference>
<dbReference type="Pfam" id="PF05729">
    <property type="entry name" value="NACHT"/>
    <property type="match status" value="1"/>
</dbReference>
<proteinExistence type="predicted"/>
<feature type="transmembrane region" description="Helical" evidence="1">
    <location>
        <begin position="601"/>
        <end position="621"/>
    </location>
</feature>
<feature type="transmembrane region" description="Helical" evidence="1">
    <location>
        <begin position="633"/>
        <end position="657"/>
    </location>
</feature>
<feature type="transmembrane region" description="Helical" evidence="1">
    <location>
        <begin position="436"/>
        <end position="457"/>
    </location>
</feature>
<keyword evidence="4" id="KW-1185">Reference proteome</keyword>
<feature type="transmembrane region" description="Helical" evidence="1">
    <location>
        <begin position="522"/>
        <end position="547"/>
    </location>
</feature>
<name>A0A317QPF6_9ACTN</name>
<keyword evidence="1" id="KW-0472">Membrane</keyword>
<reference evidence="4" key="1">
    <citation type="submission" date="2018-05" db="EMBL/GenBank/DDBJ databases">
        <authorList>
            <person name="Klenk H.-P."/>
            <person name="Huntemann M."/>
            <person name="Clum A."/>
            <person name="Pillay M."/>
            <person name="Palaniappan K."/>
            <person name="Varghese N."/>
            <person name="Mikhailova N."/>
            <person name="Stamatis D."/>
            <person name="Reddy T."/>
            <person name="Daum C."/>
            <person name="Shapiro N."/>
            <person name="Ivanova N."/>
            <person name="Kyrpides N."/>
            <person name="Woyke T."/>
        </authorList>
    </citation>
    <scope>NUCLEOTIDE SEQUENCE [LARGE SCALE GENOMIC DNA]</scope>
    <source>
        <strain evidence="4">DSM 45417</strain>
    </source>
</reference>
<feature type="transmembrane region" description="Helical" evidence="1">
    <location>
        <begin position="559"/>
        <end position="580"/>
    </location>
</feature>
<dbReference type="AlphaFoldDB" id="A0A317QPF6"/>
<protein>
    <submittedName>
        <fullName evidence="3">NACHT domain-containing protein</fullName>
    </submittedName>
</protein>
<evidence type="ECO:0000313" key="4">
    <source>
        <dbReference type="Proteomes" id="UP000246661"/>
    </source>
</evidence>
<sequence>MNRPRRALIGWLVALSLLVVAVYLAGAQMFGGEEWFDDLVGWANIFALVVGGIALEALVSRRFERADARTARLSATLDELATRFGMERGNELSRMVAIDTDQEGARINLRFSRQVLQYQAAGGALAGEAENISTYFASLNPRRLVVVGARGSGKTTLALQLVVDLNRGRAPGSPIPVWLPATSFNGEASIDSWMVDALIAQGGVDKRTAKELVERHKVIPVVDGLDELDGEGTAYERAAAVVARLNSYFLEGVPATFVVTCRSSVYSALGLQVRDATVVEMEQVSPTDAVAYIQRRHESAAEEFDWHRVCDVLAGIHGPIAQARLAECLVTPWHISLALIAAKSGRRPDNLFLASAPGAPVIVRAKSDVHRELVRYFLPGVLHLNAVRRGQPRDAAVVLSTLRFMAQHLAAQRALGKPSDLRLDRWWLAHERWTRVAHQGVGALACVSGLVAIYLAVDGPRIWSVAAVEDYIRAYPHLDAAFSLAAVVVVVGLMGAVFVTMLRCSSKDPQAHSVSLRGLARLGALSLILVCSLVGVVVGLLVGQAVGVRSGLSLGSVRSLVVGGVAGGILAMCFGIGLAASRKQSQAYEPAAVVVNDAAYGLLRGVPFILVGGAGGTVAIGPQFGALVSLGAMLIYGMAWGSVASVRYFLACILLWARWTRIPIRFVPFLRWATAVGILRSTGASYQFRQREIEDALVAGHI</sequence>
<evidence type="ECO:0000313" key="3">
    <source>
        <dbReference type="EMBL" id="PWW24883.1"/>
    </source>
</evidence>
<dbReference type="Proteomes" id="UP000246661">
    <property type="component" value="Unassembled WGS sequence"/>
</dbReference>
<feature type="domain" description="NACHT" evidence="2">
    <location>
        <begin position="142"/>
        <end position="264"/>
    </location>
</feature>
<feature type="transmembrane region" description="Helical" evidence="1">
    <location>
        <begin position="7"/>
        <end position="27"/>
    </location>
</feature>
<evidence type="ECO:0000256" key="1">
    <source>
        <dbReference type="SAM" id="Phobius"/>
    </source>
</evidence>
<dbReference type="Gene3D" id="3.40.50.300">
    <property type="entry name" value="P-loop containing nucleotide triphosphate hydrolases"/>
    <property type="match status" value="1"/>
</dbReference>
<dbReference type="InterPro" id="IPR007111">
    <property type="entry name" value="NACHT_NTPase"/>
</dbReference>
<dbReference type="EMBL" id="QGTX01000001">
    <property type="protein sequence ID" value="PWW24883.1"/>
    <property type="molecule type" value="Genomic_DNA"/>
</dbReference>
<comment type="caution">
    <text evidence="3">The sequence shown here is derived from an EMBL/GenBank/DDBJ whole genome shotgun (WGS) entry which is preliminary data.</text>
</comment>
<feature type="transmembrane region" description="Helical" evidence="1">
    <location>
        <begin position="39"/>
        <end position="59"/>
    </location>
</feature>
<keyword evidence="1" id="KW-1133">Transmembrane helix</keyword>
<organism evidence="3 4">
    <name type="scientific">Geodermatophilus normandii</name>
    <dbReference type="NCBI Taxonomy" id="1137989"/>
    <lineage>
        <taxon>Bacteria</taxon>
        <taxon>Bacillati</taxon>
        <taxon>Actinomycetota</taxon>
        <taxon>Actinomycetes</taxon>
        <taxon>Geodermatophilales</taxon>
        <taxon>Geodermatophilaceae</taxon>
        <taxon>Geodermatophilus</taxon>
    </lineage>
</organism>
<accession>A0A317QPF6</accession>